<dbReference type="Proteomes" id="UP000018168">
    <property type="component" value="Unassembled WGS sequence"/>
</dbReference>
<evidence type="ECO:0000256" key="2">
    <source>
        <dbReference type="ARBA" id="ARBA00022448"/>
    </source>
</evidence>
<dbReference type="EMBL" id="CBEP010000124">
    <property type="protein sequence ID" value="CDC05709.1"/>
    <property type="molecule type" value="Genomic_DNA"/>
</dbReference>
<evidence type="ECO:0000259" key="8">
    <source>
        <dbReference type="PROSITE" id="PS50928"/>
    </source>
</evidence>
<feature type="transmembrane region" description="Helical" evidence="7">
    <location>
        <begin position="266"/>
        <end position="285"/>
    </location>
</feature>
<dbReference type="InterPro" id="IPR000515">
    <property type="entry name" value="MetI-like"/>
</dbReference>
<feature type="transmembrane region" description="Helical" evidence="7">
    <location>
        <begin position="154"/>
        <end position="175"/>
    </location>
</feature>
<feature type="transmembrane region" description="Helical" evidence="7">
    <location>
        <begin position="126"/>
        <end position="148"/>
    </location>
</feature>
<evidence type="ECO:0000256" key="6">
    <source>
        <dbReference type="ARBA" id="ARBA00023136"/>
    </source>
</evidence>
<dbReference type="Pfam" id="PF00528">
    <property type="entry name" value="BPD_transp_1"/>
    <property type="match status" value="1"/>
</dbReference>
<dbReference type="SUPFAM" id="SSF161098">
    <property type="entry name" value="MetI-like"/>
    <property type="match status" value="1"/>
</dbReference>
<dbReference type="AlphaFoldDB" id="R6NBM9"/>
<keyword evidence="4 7" id="KW-0812">Transmembrane</keyword>
<proteinExistence type="inferred from homology"/>
<evidence type="ECO:0000313" key="10">
    <source>
        <dbReference type="Proteomes" id="UP000018168"/>
    </source>
</evidence>
<dbReference type="PANTHER" id="PTHR43744">
    <property type="entry name" value="ABC TRANSPORTER PERMEASE PROTEIN MG189-RELATED-RELATED"/>
    <property type="match status" value="1"/>
</dbReference>
<evidence type="ECO:0000313" key="9">
    <source>
        <dbReference type="EMBL" id="CDC05709.1"/>
    </source>
</evidence>
<keyword evidence="6 7" id="KW-0472">Membrane</keyword>
<comment type="caution">
    <text evidence="9">The sequence shown here is derived from an EMBL/GenBank/DDBJ whole genome shotgun (WGS) entry which is preliminary data.</text>
</comment>
<dbReference type="PROSITE" id="PS50928">
    <property type="entry name" value="ABC_TM1"/>
    <property type="match status" value="1"/>
</dbReference>
<dbReference type="InterPro" id="IPR035906">
    <property type="entry name" value="MetI-like_sf"/>
</dbReference>
<keyword evidence="5 7" id="KW-1133">Transmembrane helix</keyword>
<evidence type="ECO:0000256" key="3">
    <source>
        <dbReference type="ARBA" id="ARBA00022475"/>
    </source>
</evidence>
<feature type="domain" description="ABC transmembrane type-1" evidence="8">
    <location>
        <begin position="88"/>
        <end position="285"/>
    </location>
</feature>
<dbReference type="PANTHER" id="PTHR43744:SF9">
    <property type="entry name" value="POLYGALACTURONAN_RHAMNOGALACTURONAN TRANSPORT SYSTEM PERMEASE PROTEIN YTCP"/>
    <property type="match status" value="1"/>
</dbReference>
<organism evidence="9 10">
    <name type="scientific">[Clostridium] leptum CAG:27</name>
    <dbReference type="NCBI Taxonomy" id="1263068"/>
    <lineage>
        <taxon>Bacteria</taxon>
        <taxon>Bacillati</taxon>
        <taxon>Bacillota</taxon>
        <taxon>Clostridia</taxon>
        <taxon>Eubacteriales</taxon>
        <taxon>Oscillospiraceae</taxon>
        <taxon>Oscillospiraceae incertae sedis</taxon>
    </lineage>
</organism>
<evidence type="ECO:0000256" key="7">
    <source>
        <dbReference type="RuleBase" id="RU363032"/>
    </source>
</evidence>
<accession>R6NBM9</accession>
<sequence>MSNKIRKNNAPPERLRVRFRDAPLGFIFIVSVLFIAFILTAYPLFYVISLGVMPYENYVSAPVHFYPNGFTLTYFQQIFTDASLPHGFLMSFLRVVVGTALSVVCTMLAAYALAVCNLKLKHFFSVFFIIPMFFSPGVIPFYLTIHAYGLSNSFWALILPYLCTPMWFFVAKANLSSYPQEILEAAKIDGAGQFRIFWKIVWPTNIPLVATIGMMYGVFHWNEYFYTRLLVGKEFWTAPVHLYALINEQKLLISLGAGLKTQPMCYQAAVAACLIIPVLIIYPFLQRFIIAGLTAGSVKG</sequence>
<dbReference type="GO" id="GO:0005886">
    <property type="term" value="C:plasma membrane"/>
    <property type="evidence" value="ECO:0007669"/>
    <property type="project" value="UniProtKB-SubCell"/>
</dbReference>
<evidence type="ECO:0000256" key="4">
    <source>
        <dbReference type="ARBA" id="ARBA00022692"/>
    </source>
</evidence>
<feature type="transmembrane region" description="Helical" evidence="7">
    <location>
        <begin position="92"/>
        <end position="114"/>
    </location>
</feature>
<dbReference type="GO" id="GO:0055085">
    <property type="term" value="P:transmembrane transport"/>
    <property type="evidence" value="ECO:0007669"/>
    <property type="project" value="InterPro"/>
</dbReference>
<gene>
    <name evidence="9" type="ORF">BN578_01091</name>
</gene>
<name>R6NBM9_9FIRM</name>
<evidence type="ECO:0000256" key="1">
    <source>
        <dbReference type="ARBA" id="ARBA00004651"/>
    </source>
</evidence>
<comment type="subcellular location">
    <subcellularLocation>
        <location evidence="1 7">Cell membrane</location>
        <topology evidence="1 7">Multi-pass membrane protein</topology>
    </subcellularLocation>
</comment>
<evidence type="ECO:0000256" key="5">
    <source>
        <dbReference type="ARBA" id="ARBA00022989"/>
    </source>
</evidence>
<dbReference type="Gene3D" id="1.10.3720.10">
    <property type="entry name" value="MetI-like"/>
    <property type="match status" value="1"/>
</dbReference>
<feature type="transmembrane region" description="Helical" evidence="7">
    <location>
        <begin position="196"/>
        <end position="219"/>
    </location>
</feature>
<feature type="transmembrane region" description="Helical" evidence="7">
    <location>
        <begin position="24"/>
        <end position="48"/>
    </location>
</feature>
<protein>
    <submittedName>
        <fullName evidence="9">ABC transporter permease protein</fullName>
    </submittedName>
</protein>
<reference evidence="9" key="1">
    <citation type="submission" date="2012-11" db="EMBL/GenBank/DDBJ databases">
        <title>Dependencies among metagenomic species, viruses, plasmids and units of genetic variation.</title>
        <authorList>
            <person name="Nielsen H.B."/>
            <person name="Almeida M."/>
            <person name="Juncker A.S."/>
            <person name="Rasmussen S."/>
            <person name="Li J."/>
            <person name="Sunagawa S."/>
            <person name="Plichta D."/>
            <person name="Gautier L."/>
            <person name="Le Chatelier E."/>
            <person name="Peletier E."/>
            <person name="Bonde I."/>
            <person name="Nielsen T."/>
            <person name="Manichanh C."/>
            <person name="Arumugam M."/>
            <person name="Batto J."/>
            <person name="Santos M.B.Q.D."/>
            <person name="Blom N."/>
            <person name="Borruel N."/>
            <person name="Burgdorf K.S."/>
            <person name="Boumezbeur F."/>
            <person name="Casellas F."/>
            <person name="Dore J."/>
            <person name="Guarner F."/>
            <person name="Hansen T."/>
            <person name="Hildebrand F."/>
            <person name="Kaas R.S."/>
            <person name="Kennedy S."/>
            <person name="Kristiansen K."/>
            <person name="Kultima J.R."/>
            <person name="Leonard P."/>
            <person name="Levenez F."/>
            <person name="Lund O."/>
            <person name="Moumen B."/>
            <person name="Le Paslier D."/>
            <person name="Pons N."/>
            <person name="Pedersen O."/>
            <person name="Prifti E."/>
            <person name="Qin J."/>
            <person name="Raes J."/>
            <person name="Tap J."/>
            <person name="Tims S."/>
            <person name="Ussery D.W."/>
            <person name="Yamada T."/>
            <person name="MetaHit consortium"/>
            <person name="Renault P."/>
            <person name="Sicheritz-Ponten T."/>
            <person name="Bork P."/>
            <person name="Wang J."/>
            <person name="Brunak S."/>
            <person name="Ehrlich S.D."/>
        </authorList>
    </citation>
    <scope>NUCLEOTIDE SEQUENCE [LARGE SCALE GENOMIC DNA]</scope>
</reference>
<comment type="similarity">
    <text evidence="7">Belongs to the binding-protein-dependent transport system permease family.</text>
</comment>
<dbReference type="CDD" id="cd06261">
    <property type="entry name" value="TM_PBP2"/>
    <property type="match status" value="1"/>
</dbReference>
<keyword evidence="3" id="KW-1003">Cell membrane</keyword>
<keyword evidence="2 7" id="KW-0813">Transport</keyword>